<gene>
    <name evidence="1" type="ORF">BDV26DRAFT_251802</name>
</gene>
<name>A0A5N7BNR0_9EURO</name>
<keyword evidence="2" id="KW-1185">Reference proteome</keyword>
<proteinExistence type="predicted"/>
<dbReference type="EMBL" id="ML736155">
    <property type="protein sequence ID" value="KAE8383471.1"/>
    <property type="molecule type" value="Genomic_DNA"/>
</dbReference>
<dbReference type="AlphaFoldDB" id="A0A5N7BNR0"/>
<organism evidence="1 2">
    <name type="scientific">Aspergillus bertholletiae</name>
    <dbReference type="NCBI Taxonomy" id="1226010"/>
    <lineage>
        <taxon>Eukaryota</taxon>
        <taxon>Fungi</taxon>
        <taxon>Dikarya</taxon>
        <taxon>Ascomycota</taxon>
        <taxon>Pezizomycotina</taxon>
        <taxon>Eurotiomycetes</taxon>
        <taxon>Eurotiomycetidae</taxon>
        <taxon>Eurotiales</taxon>
        <taxon>Aspergillaceae</taxon>
        <taxon>Aspergillus</taxon>
        <taxon>Aspergillus subgen. Circumdati</taxon>
    </lineage>
</organism>
<evidence type="ECO:0000313" key="2">
    <source>
        <dbReference type="Proteomes" id="UP000326198"/>
    </source>
</evidence>
<evidence type="ECO:0000313" key="1">
    <source>
        <dbReference type="EMBL" id="KAE8383471.1"/>
    </source>
</evidence>
<accession>A0A5N7BNR0</accession>
<sequence>MKSIVAMLALVGLCIITTGRIVKEFSKNFSPSSIRIVSNLRSEWAKTIFNAA</sequence>
<dbReference type="Proteomes" id="UP000326198">
    <property type="component" value="Unassembled WGS sequence"/>
</dbReference>
<reference evidence="1 2" key="1">
    <citation type="submission" date="2019-04" db="EMBL/GenBank/DDBJ databases">
        <title>Friends and foes A comparative genomics studyof 23 Aspergillus species from section Flavi.</title>
        <authorList>
            <consortium name="DOE Joint Genome Institute"/>
            <person name="Kjaerbolling I."/>
            <person name="Vesth T."/>
            <person name="Frisvad J.C."/>
            <person name="Nybo J.L."/>
            <person name="Theobald S."/>
            <person name="Kildgaard S."/>
            <person name="Isbrandt T."/>
            <person name="Kuo A."/>
            <person name="Sato A."/>
            <person name="Lyhne E.K."/>
            <person name="Kogle M.E."/>
            <person name="Wiebenga A."/>
            <person name="Kun R.S."/>
            <person name="Lubbers R.J."/>
            <person name="Makela M.R."/>
            <person name="Barry K."/>
            <person name="Chovatia M."/>
            <person name="Clum A."/>
            <person name="Daum C."/>
            <person name="Haridas S."/>
            <person name="He G."/>
            <person name="LaButti K."/>
            <person name="Lipzen A."/>
            <person name="Mondo S."/>
            <person name="Riley R."/>
            <person name="Salamov A."/>
            <person name="Simmons B.A."/>
            <person name="Magnuson J.K."/>
            <person name="Henrissat B."/>
            <person name="Mortensen U.H."/>
            <person name="Larsen T.O."/>
            <person name="Devries R.P."/>
            <person name="Grigoriev I.V."/>
            <person name="Machida M."/>
            <person name="Baker S.E."/>
            <person name="Andersen M.R."/>
        </authorList>
    </citation>
    <scope>NUCLEOTIDE SEQUENCE [LARGE SCALE GENOMIC DNA]</scope>
    <source>
        <strain evidence="1 2">IBT 29228</strain>
    </source>
</reference>
<protein>
    <submittedName>
        <fullName evidence="1">Uncharacterized protein</fullName>
    </submittedName>
</protein>